<sequence length="319" mass="35760">MLPPITFLPCSNPNLNGRDRKPDNGAGEVLSAQAEIIDETHRFYQDLFTEDHNIADNSREQAVLEDVSLIYRRLGPSQSGLLETAPDMEEIERTVDIMSSKKSPGLDRVTAGVVRELWLKIKNDCRDMILDFRADGRLTVKTKKGLVENAVSVVHINGAVTKEIRLGRGVRQGCPIVPMLFTLSTQPLMQLLKNALVSRLIQGLKAGNGRHVLEALFADDTGLLLQAEEENWRRATEVIHKFEQMSGARLNIPKSIVVPVGFTEPPDWLRTAGCKLAVEGQIWTYLGFLIGVNLTEEQILQWMLDKITKTLNQWTNKIL</sequence>
<dbReference type="InterPro" id="IPR000477">
    <property type="entry name" value="RT_dom"/>
</dbReference>
<name>A0ABD3IH03_9MARC</name>
<reference evidence="2 3" key="1">
    <citation type="submission" date="2024-09" db="EMBL/GenBank/DDBJ databases">
        <title>Chromosome-scale assembly of Riccia sorocarpa.</title>
        <authorList>
            <person name="Paukszto L."/>
        </authorList>
    </citation>
    <scope>NUCLEOTIDE SEQUENCE [LARGE SCALE GENOMIC DNA]</scope>
    <source>
        <strain evidence="2">LP-2024</strain>
        <tissue evidence="2">Aerial parts of the thallus</tissue>
    </source>
</reference>
<evidence type="ECO:0000313" key="2">
    <source>
        <dbReference type="EMBL" id="KAL3701834.1"/>
    </source>
</evidence>
<accession>A0ABD3IH03</accession>
<evidence type="ECO:0000259" key="1">
    <source>
        <dbReference type="Pfam" id="PF00078"/>
    </source>
</evidence>
<protein>
    <recommendedName>
        <fullName evidence="1">Reverse transcriptase domain-containing protein</fullName>
    </recommendedName>
</protein>
<dbReference type="PANTHER" id="PTHR31635:SF196">
    <property type="entry name" value="REVERSE TRANSCRIPTASE DOMAIN-CONTAINING PROTEIN-RELATED"/>
    <property type="match status" value="1"/>
</dbReference>
<feature type="domain" description="Reverse transcriptase" evidence="1">
    <location>
        <begin position="140"/>
        <end position="259"/>
    </location>
</feature>
<proteinExistence type="predicted"/>
<comment type="caution">
    <text evidence="2">The sequence shown here is derived from an EMBL/GenBank/DDBJ whole genome shotgun (WGS) entry which is preliminary data.</text>
</comment>
<organism evidence="2 3">
    <name type="scientific">Riccia sorocarpa</name>
    <dbReference type="NCBI Taxonomy" id="122646"/>
    <lineage>
        <taxon>Eukaryota</taxon>
        <taxon>Viridiplantae</taxon>
        <taxon>Streptophyta</taxon>
        <taxon>Embryophyta</taxon>
        <taxon>Marchantiophyta</taxon>
        <taxon>Marchantiopsida</taxon>
        <taxon>Marchantiidae</taxon>
        <taxon>Marchantiales</taxon>
        <taxon>Ricciaceae</taxon>
        <taxon>Riccia</taxon>
    </lineage>
</organism>
<gene>
    <name evidence="2" type="ORF">R1sor_019856</name>
</gene>
<dbReference type="Pfam" id="PF00078">
    <property type="entry name" value="RVT_1"/>
    <property type="match status" value="1"/>
</dbReference>
<keyword evidence="3" id="KW-1185">Reference proteome</keyword>
<evidence type="ECO:0000313" key="3">
    <source>
        <dbReference type="Proteomes" id="UP001633002"/>
    </source>
</evidence>
<dbReference type="Proteomes" id="UP001633002">
    <property type="component" value="Unassembled WGS sequence"/>
</dbReference>
<dbReference type="EMBL" id="JBJQOH010000001">
    <property type="protein sequence ID" value="KAL3701834.1"/>
    <property type="molecule type" value="Genomic_DNA"/>
</dbReference>
<dbReference type="AlphaFoldDB" id="A0ABD3IH03"/>
<dbReference type="PANTHER" id="PTHR31635">
    <property type="entry name" value="REVERSE TRANSCRIPTASE DOMAIN-CONTAINING PROTEIN-RELATED"/>
    <property type="match status" value="1"/>
</dbReference>